<dbReference type="PANTHER" id="PTHR43283:SF11">
    <property type="entry name" value="BETA-LACTAMASE-RELATED DOMAIN-CONTAINING PROTEIN"/>
    <property type="match status" value="1"/>
</dbReference>
<evidence type="ECO:0000313" key="5">
    <source>
        <dbReference type="Proteomes" id="UP000576209"/>
    </source>
</evidence>
<evidence type="ECO:0000259" key="3">
    <source>
        <dbReference type="Pfam" id="PF00144"/>
    </source>
</evidence>
<dbReference type="InterPro" id="IPR012338">
    <property type="entry name" value="Beta-lactam/transpept-like"/>
</dbReference>
<evidence type="ECO:0000256" key="2">
    <source>
        <dbReference type="SAM" id="SignalP"/>
    </source>
</evidence>
<keyword evidence="1" id="KW-0378">Hydrolase</keyword>
<feature type="signal peptide" evidence="2">
    <location>
        <begin position="1"/>
        <end position="22"/>
    </location>
</feature>
<protein>
    <submittedName>
        <fullName evidence="4">CubicO group peptidase (Beta-lactamase class C family)</fullName>
    </submittedName>
</protein>
<sequence length="654" mass="71574">MKKTLFALLCATALLSAAPTESESWTDQLFSWFTELFVAAYAEPLPNVQAVPVEATETVSPDAVALLSAIPRSDTVAITSNWPYLSADAGQDVARRERLLEQTVLLTNPTGSLPFSGLSAIRIVYPSGKRPDRLIEMARRFTSVQAVAFTDVLAPALAAAPSIPTVVIADDPLGGVDAGDLWYRSLYGYAGMTLVHFGDVSLIDRVPASWSVLVCPVRAKESEAFVAQVLFGAQAITGRSDRPILDFGVDSGISLPQQRPGFREPELLKVDREQLEQLDQTINRAIRYRATPGAQLAVLRGGQVIYERAYGKQSYGSGRPVTPGDLYDLASVTKVAATSLAIMKLYDEGRIDLTAKLSEYLPEFKRTAPGRYTIAQLLAHHTGMQANLPLYPYVGANYLVPGGQEGSVRLSTNRWLDGSVPGHIRRDLRKIDRTRRPMYRYSDVNYVLLQFVVEAITGTGLDAYVKETFYEPLGLTHLTFNPIADHPARQLVPTITDKWMDRGVLRGFVHDEGAAMMGGVAGHAGLFGNARDLGILFQFLLDGGEFNGRQIISREAVALFTARNPFNHRALGFDRLSSGYKSVIAAGASEASFGHTGFTGTCVWADPENNLVFVLLTNRIHPDPANKKLLKYGTRSKMQRDLYRALNSFGNEPA</sequence>
<reference evidence="4 5" key="1">
    <citation type="submission" date="2020-08" db="EMBL/GenBank/DDBJ databases">
        <title>Genomic Encyclopedia of Type Strains, Phase IV (KMG-IV): sequencing the most valuable type-strain genomes for metagenomic binning, comparative biology and taxonomic classification.</title>
        <authorList>
            <person name="Goeker M."/>
        </authorList>
    </citation>
    <scope>NUCLEOTIDE SEQUENCE [LARGE SCALE GENOMIC DNA]</scope>
    <source>
        <strain evidence="4 5">DSM 105137</strain>
    </source>
</reference>
<dbReference type="Pfam" id="PF00144">
    <property type="entry name" value="Beta-lactamase"/>
    <property type="match status" value="1"/>
</dbReference>
<dbReference type="InterPro" id="IPR001466">
    <property type="entry name" value="Beta-lactam-related"/>
</dbReference>
<dbReference type="EMBL" id="JACIFF010000001">
    <property type="protein sequence ID" value="MBB4077924.1"/>
    <property type="molecule type" value="Genomic_DNA"/>
</dbReference>
<evidence type="ECO:0000313" key="4">
    <source>
        <dbReference type="EMBL" id="MBB4077924.1"/>
    </source>
</evidence>
<keyword evidence="2" id="KW-0732">Signal</keyword>
<dbReference type="InterPro" id="IPR050789">
    <property type="entry name" value="Diverse_Enzym_Activities"/>
</dbReference>
<organism evidence="4 5">
    <name type="scientific">Neolewinella aquimaris</name>
    <dbReference type="NCBI Taxonomy" id="1835722"/>
    <lineage>
        <taxon>Bacteria</taxon>
        <taxon>Pseudomonadati</taxon>
        <taxon>Bacteroidota</taxon>
        <taxon>Saprospiria</taxon>
        <taxon>Saprospirales</taxon>
        <taxon>Lewinellaceae</taxon>
        <taxon>Neolewinella</taxon>
    </lineage>
</organism>
<dbReference type="RefSeq" id="WP_183494161.1">
    <property type="nucleotide sequence ID" value="NZ_JACIFF010000001.1"/>
</dbReference>
<keyword evidence="5" id="KW-1185">Reference proteome</keyword>
<accession>A0A840DXI6</accession>
<feature type="chain" id="PRO_5032757813" evidence="2">
    <location>
        <begin position="23"/>
        <end position="654"/>
    </location>
</feature>
<dbReference type="Proteomes" id="UP000576209">
    <property type="component" value="Unassembled WGS sequence"/>
</dbReference>
<feature type="domain" description="Beta-lactamase-related" evidence="3">
    <location>
        <begin position="282"/>
        <end position="626"/>
    </location>
</feature>
<dbReference type="Gene3D" id="3.40.710.10">
    <property type="entry name" value="DD-peptidase/beta-lactamase superfamily"/>
    <property type="match status" value="1"/>
</dbReference>
<dbReference type="GO" id="GO:0016787">
    <property type="term" value="F:hydrolase activity"/>
    <property type="evidence" value="ECO:0007669"/>
    <property type="project" value="UniProtKB-KW"/>
</dbReference>
<evidence type="ECO:0000256" key="1">
    <source>
        <dbReference type="ARBA" id="ARBA00022801"/>
    </source>
</evidence>
<name>A0A840DXI6_9BACT</name>
<dbReference type="SUPFAM" id="SSF56601">
    <property type="entry name" value="beta-lactamase/transpeptidase-like"/>
    <property type="match status" value="1"/>
</dbReference>
<proteinExistence type="predicted"/>
<comment type="caution">
    <text evidence="4">The sequence shown here is derived from an EMBL/GenBank/DDBJ whole genome shotgun (WGS) entry which is preliminary data.</text>
</comment>
<dbReference type="AlphaFoldDB" id="A0A840DXI6"/>
<dbReference type="PANTHER" id="PTHR43283">
    <property type="entry name" value="BETA-LACTAMASE-RELATED"/>
    <property type="match status" value="1"/>
</dbReference>
<gene>
    <name evidence="4" type="ORF">GGR28_000525</name>
</gene>